<evidence type="ECO:0008006" key="8">
    <source>
        <dbReference type="Google" id="ProtNLM"/>
    </source>
</evidence>
<feature type="compositionally biased region" description="Basic and acidic residues" evidence="5">
    <location>
        <begin position="142"/>
        <end position="154"/>
    </location>
</feature>
<keyword evidence="7" id="KW-1185">Reference proteome</keyword>
<keyword evidence="1" id="KW-0285">Flavoprotein</keyword>
<reference evidence="6 7" key="1">
    <citation type="submission" date="2018-12" db="EMBL/GenBank/DDBJ databases">
        <title>Draft genome sequence of Xylaria grammica IHI A82.</title>
        <authorList>
            <person name="Buettner E."/>
            <person name="Kellner H."/>
        </authorList>
    </citation>
    <scope>NUCLEOTIDE SEQUENCE [LARGE SCALE GENOMIC DNA]</scope>
    <source>
        <strain evidence="6 7">IHI A82</strain>
    </source>
</reference>
<keyword evidence="3" id="KW-0560">Oxidoreductase</keyword>
<gene>
    <name evidence="6" type="ORF">EKO27_g6213</name>
</gene>
<dbReference type="PANTHER" id="PTHR46972:SF1">
    <property type="entry name" value="FAD DEPENDENT OXIDOREDUCTASE DOMAIN-CONTAINING PROTEIN"/>
    <property type="match status" value="1"/>
</dbReference>
<dbReference type="STRING" id="363999.A0A439D387"/>
<dbReference type="InterPro" id="IPR036188">
    <property type="entry name" value="FAD/NAD-bd_sf"/>
</dbReference>
<evidence type="ECO:0000256" key="1">
    <source>
        <dbReference type="ARBA" id="ARBA00022630"/>
    </source>
</evidence>
<keyword evidence="2" id="KW-0274">FAD</keyword>
<organism evidence="6 7">
    <name type="scientific">Xylaria grammica</name>
    <dbReference type="NCBI Taxonomy" id="363999"/>
    <lineage>
        <taxon>Eukaryota</taxon>
        <taxon>Fungi</taxon>
        <taxon>Dikarya</taxon>
        <taxon>Ascomycota</taxon>
        <taxon>Pezizomycotina</taxon>
        <taxon>Sordariomycetes</taxon>
        <taxon>Xylariomycetidae</taxon>
        <taxon>Xylariales</taxon>
        <taxon>Xylariaceae</taxon>
        <taxon>Xylaria</taxon>
    </lineage>
</organism>
<evidence type="ECO:0000313" key="7">
    <source>
        <dbReference type="Proteomes" id="UP000286045"/>
    </source>
</evidence>
<evidence type="ECO:0000256" key="3">
    <source>
        <dbReference type="ARBA" id="ARBA00023002"/>
    </source>
</evidence>
<feature type="compositionally biased region" description="Polar residues" evidence="5">
    <location>
        <begin position="131"/>
        <end position="140"/>
    </location>
</feature>
<dbReference type="EMBL" id="RYZI01000179">
    <property type="protein sequence ID" value="RWA08900.1"/>
    <property type="molecule type" value="Genomic_DNA"/>
</dbReference>
<proteinExistence type="predicted"/>
<protein>
    <recommendedName>
        <fullName evidence="8">FAD-binding domain-containing protein</fullName>
    </recommendedName>
</protein>
<sequence>MSQPAPIAIVGGGPCGLTFARLLDARASTTWSSNGTPPRAPGAQNQGGSLDLHTGTGLAALEAAGLKEEFDRFARYEGRRVVGVELARASASTTQSSEGWAVVILRGTFHVVHIFAFGRYAHAHAYTTSLYSSEPKQTYPPSKERKKEGRKRVGSEQIHPAQNSPFSPRRNALDIRDIEPGRSDLILAVLSAELIEPVLAAPNSNHEAAVLDHALGHGDAEAGRAADHEDRLILPPHRHYLSHSLSHSLSLLMDEWSNEKENV</sequence>
<evidence type="ECO:0000313" key="6">
    <source>
        <dbReference type="EMBL" id="RWA08900.1"/>
    </source>
</evidence>
<evidence type="ECO:0000256" key="4">
    <source>
        <dbReference type="ARBA" id="ARBA00023033"/>
    </source>
</evidence>
<comment type="caution">
    <text evidence="6">The sequence shown here is derived from an EMBL/GenBank/DDBJ whole genome shotgun (WGS) entry which is preliminary data.</text>
</comment>
<dbReference type="Gene3D" id="3.50.50.60">
    <property type="entry name" value="FAD/NAD(P)-binding domain"/>
    <property type="match status" value="1"/>
</dbReference>
<accession>A0A439D387</accession>
<feature type="region of interest" description="Disordered" evidence="5">
    <location>
        <begin position="131"/>
        <end position="172"/>
    </location>
</feature>
<dbReference type="GO" id="GO:0004497">
    <property type="term" value="F:monooxygenase activity"/>
    <property type="evidence" value="ECO:0007669"/>
    <property type="project" value="UniProtKB-KW"/>
</dbReference>
<evidence type="ECO:0000256" key="5">
    <source>
        <dbReference type="SAM" id="MobiDB-lite"/>
    </source>
</evidence>
<evidence type="ECO:0000256" key="2">
    <source>
        <dbReference type="ARBA" id="ARBA00022827"/>
    </source>
</evidence>
<name>A0A439D387_9PEZI</name>
<dbReference type="Proteomes" id="UP000286045">
    <property type="component" value="Unassembled WGS sequence"/>
</dbReference>
<keyword evidence="4" id="KW-0503">Monooxygenase</keyword>
<dbReference type="PANTHER" id="PTHR46972">
    <property type="entry name" value="MONOOXYGENASE ASQM-RELATED"/>
    <property type="match status" value="1"/>
</dbReference>
<dbReference type="AlphaFoldDB" id="A0A439D387"/>